<dbReference type="Pfam" id="PF00957">
    <property type="entry name" value="Synaptobrevin"/>
    <property type="match status" value="1"/>
</dbReference>
<feature type="region of interest" description="Disordered" evidence="14">
    <location>
        <begin position="661"/>
        <end position="682"/>
    </location>
</feature>
<dbReference type="Pfam" id="PF24662">
    <property type="entry name" value="DUF7650"/>
    <property type="match status" value="1"/>
</dbReference>
<gene>
    <name evidence="18" type="ORF">Lalb_Chr07g0177671</name>
</gene>
<evidence type="ECO:0000256" key="4">
    <source>
        <dbReference type="ARBA" id="ARBA00022692"/>
    </source>
</evidence>
<evidence type="ECO:0000259" key="15">
    <source>
        <dbReference type="PROSITE" id="PS50859"/>
    </source>
</evidence>
<evidence type="ECO:0000313" key="18">
    <source>
        <dbReference type="EMBL" id="KAE9609591.1"/>
    </source>
</evidence>
<evidence type="ECO:0000256" key="13">
    <source>
        <dbReference type="PROSITE-ProRule" id="PRU00290"/>
    </source>
</evidence>
<reference evidence="19" key="1">
    <citation type="journal article" date="2020" name="Nat. Commun.">
        <title>Genome sequence of the cluster root forming white lupin.</title>
        <authorList>
            <person name="Hufnagel B."/>
            <person name="Marques A."/>
            <person name="Soriano A."/>
            <person name="Marques L."/>
            <person name="Divol F."/>
            <person name="Doumas P."/>
            <person name="Sallet E."/>
            <person name="Mancinotti D."/>
            <person name="Carrere S."/>
            <person name="Marande W."/>
            <person name="Arribat S."/>
            <person name="Keller J."/>
            <person name="Huneau C."/>
            <person name="Blein T."/>
            <person name="Aime D."/>
            <person name="Laguerre M."/>
            <person name="Taylor J."/>
            <person name="Schubert V."/>
            <person name="Nelson M."/>
            <person name="Geu-Flores F."/>
            <person name="Crespi M."/>
            <person name="Gallardo-Guerrero K."/>
            <person name="Delaux P.-M."/>
            <person name="Salse J."/>
            <person name="Berges H."/>
            <person name="Guyot R."/>
            <person name="Gouzy J."/>
            <person name="Peret B."/>
        </authorList>
    </citation>
    <scope>NUCLEOTIDE SEQUENCE [LARGE SCALE GENOMIC DNA]</scope>
    <source>
        <strain evidence="19">cv. Amiga</strain>
    </source>
</reference>
<keyword evidence="3" id="KW-0813">Transport</keyword>
<dbReference type="Pfam" id="PF13774">
    <property type="entry name" value="Longin"/>
    <property type="match status" value="1"/>
</dbReference>
<protein>
    <submittedName>
        <fullName evidence="18">Putative transcription factor MYB/SANT family</fullName>
    </submittedName>
</protein>
<comment type="subcellular location">
    <subcellularLocation>
        <location evidence="12">Endomembrane system</location>
        <topology evidence="12">Single-pass type IV membrane protein</topology>
    </subcellularLocation>
    <subcellularLocation>
        <location evidence="1">Nucleus</location>
    </subcellularLocation>
</comment>
<evidence type="ECO:0000256" key="12">
    <source>
        <dbReference type="ARBA" id="ARBA00046280"/>
    </source>
</evidence>
<dbReference type="AlphaFoldDB" id="A0A6A4Q6X4"/>
<evidence type="ECO:0000256" key="7">
    <source>
        <dbReference type="ARBA" id="ARBA00023015"/>
    </source>
</evidence>
<keyword evidence="9" id="KW-0804">Transcription</keyword>
<feature type="region of interest" description="Disordered" evidence="14">
    <location>
        <begin position="720"/>
        <end position="740"/>
    </location>
</feature>
<dbReference type="PROSITE" id="PS50892">
    <property type="entry name" value="V_SNARE"/>
    <property type="match status" value="1"/>
</dbReference>
<dbReference type="PANTHER" id="PTHR13859:SF34">
    <property type="entry name" value="SANT DOMAIN-CONTAINING PROTEIN"/>
    <property type="match status" value="1"/>
</dbReference>
<feature type="domain" description="V-SNARE coiled-coil homology" evidence="16">
    <location>
        <begin position="131"/>
        <end position="189"/>
    </location>
</feature>
<keyword evidence="4" id="KW-0812">Transmembrane</keyword>
<dbReference type="InterPro" id="IPR057712">
    <property type="entry name" value="DUF7952"/>
</dbReference>
<dbReference type="EMBL" id="WOCE01000007">
    <property type="protein sequence ID" value="KAE9609591.1"/>
    <property type="molecule type" value="Genomic_DNA"/>
</dbReference>
<dbReference type="InterPro" id="IPR011012">
    <property type="entry name" value="Longin-like_dom_sf"/>
</dbReference>
<keyword evidence="6" id="KW-1133">Transmembrane helix</keyword>
<evidence type="ECO:0000256" key="9">
    <source>
        <dbReference type="ARBA" id="ARBA00023163"/>
    </source>
</evidence>
<dbReference type="PROSITE" id="PS50859">
    <property type="entry name" value="LONGIN"/>
    <property type="match status" value="1"/>
</dbReference>
<dbReference type="InterPro" id="IPR001388">
    <property type="entry name" value="Synaptobrevin-like"/>
</dbReference>
<accession>A0A6A4Q6X4</accession>
<evidence type="ECO:0000256" key="3">
    <source>
        <dbReference type="ARBA" id="ARBA00022448"/>
    </source>
</evidence>
<feature type="domain" description="Longin" evidence="15">
    <location>
        <begin position="10"/>
        <end position="115"/>
    </location>
</feature>
<evidence type="ECO:0000256" key="10">
    <source>
        <dbReference type="ARBA" id="ARBA00023242"/>
    </source>
</evidence>
<evidence type="ECO:0000313" key="19">
    <source>
        <dbReference type="Proteomes" id="UP000447434"/>
    </source>
</evidence>
<dbReference type="GO" id="GO:0005737">
    <property type="term" value="C:cytoplasm"/>
    <property type="evidence" value="ECO:0007669"/>
    <property type="project" value="UniProtKB-ARBA"/>
</dbReference>
<evidence type="ECO:0000256" key="6">
    <source>
        <dbReference type="ARBA" id="ARBA00022989"/>
    </source>
</evidence>
<feature type="compositionally biased region" description="Acidic residues" evidence="14">
    <location>
        <begin position="666"/>
        <end position="677"/>
    </location>
</feature>
<dbReference type="SMART" id="SM01270">
    <property type="entry name" value="Longin"/>
    <property type="match status" value="1"/>
</dbReference>
<organism evidence="18 19">
    <name type="scientific">Lupinus albus</name>
    <name type="common">White lupine</name>
    <name type="synonym">Lupinus termis</name>
    <dbReference type="NCBI Taxonomy" id="3870"/>
    <lineage>
        <taxon>Eukaryota</taxon>
        <taxon>Viridiplantae</taxon>
        <taxon>Streptophyta</taxon>
        <taxon>Embryophyta</taxon>
        <taxon>Tracheophyta</taxon>
        <taxon>Spermatophyta</taxon>
        <taxon>Magnoliopsida</taxon>
        <taxon>eudicotyledons</taxon>
        <taxon>Gunneridae</taxon>
        <taxon>Pentapetalae</taxon>
        <taxon>rosids</taxon>
        <taxon>fabids</taxon>
        <taxon>Fabales</taxon>
        <taxon>Fabaceae</taxon>
        <taxon>Papilionoideae</taxon>
        <taxon>50 kb inversion clade</taxon>
        <taxon>genistoids sensu lato</taxon>
        <taxon>core genistoids</taxon>
        <taxon>Genisteae</taxon>
        <taxon>Lupinus</taxon>
    </lineage>
</organism>
<dbReference type="PRINTS" id="PR00219">
    <property type="entry name" value="SYNAPTOBREVN"/>
</dbReference>
<evidence type="ECO:0000259" key="17">
    <source>
        <dbReference type="PROSITE" id="PS51293"/>
    </source>
</evidence>
<dbReference type="GO" id="GO:0016192">
    <property type="term" value="P:vesicle-mediated transport"/>
    <property type="evidence" value="ECO:0007669"/>
    <property type="project" value="InterPro"/>
</dbReference>
<dbReference type="Proteomes" id="UP000447434">
    <property type="component" value="Chromosome 7"/>
</dbReference>
<comment type="caution">
    <text evidence="18">The sequence shown here is derived from an EMBL/GenBank/DDBJ whole genome shotgun (WGS) entry which is preliminary data.</text>
</comment>
<dbReference type="GO" id="GO:0005634">
    <property type="term" value="C:nucleus"/>
    <property type="evidence" value="ECO:0007669"/>
    <property type="project" value="UniProtKB-SubCell"/>
</dbReference>
<feature type="compositionally biased region" description="Low complexity" evidence="14">
    <location>
        <begin position="724"/>
        <end position="735"/>
    </location>
</feature>
<evidence type="ECO:0000256" key="5">
    <source>
        <dbReference type="ARBA" id="ARBA00022927"/>
    </source>
</evidence>
<dbReference type="CDD" id="cd14824">
    <property type="entry name" value="Longin"/>
    <property type="match status" value="1"/>
</dbReference>
<keyword evidence="8" id="KW-0472">Membrane</keyword>
<dbReference type="GO" id="GO:0015031">
    <property type="term" value="P:protein transport"/>
    <property type="evidence" value="ECO:0007669"/>
    <property type="project" value="UniProtKB-KW"/>
</dbReference>
<dbReference type="SUPFAM" id="SSF58038">
    <property type="entry name" value="SNARE fusion complex"/>
    <property type="match status" value="1"/>
</dbReference>
<dbReference type="InterPro" id="IPR017884">
    <property type="entry name" value="SANT_dom"/>
</dbReference>
<evidence type="ECO:0000256" key="11">
    <source>
        <dbReference type="ARBA" id="ARBA00037493"/>
    </source>
</evidence>
<dbReference type="InterPro" id="IPR009057">
    <property type="entry name" value="Homeodomain-like_sf"/>
</dbReference>
<dbReference type="PANTHER" id="PTHR13859">
    <property type="entry name" value="ATROPHIN-RELATED"/>
    <property type="match status" value="1"/>
</dbReference>
<dbReference type="Gene3D" id="1.10.10.60">
    <property type="entry name" value="Homeodomain-like"/>
    <property type="match status" value="1"/>
</dbReference>
<dbReference type="GO" id="GO:0003714">
    <property type="term" value="F:transcription corepressor activity"/>
    <property type="evidence" value="ECO:0007669"/>
    <property type="project" value="TreeGrafter"/>
</dbReference>
<evidence type="ECO:0000256" key="2">
    <source>
        <dbReference type="ARBA" id="ARBA00008025"/>
    </source>
</evidence>
<feature type="region of interest" description="Disordered" evidence="14">
    <location>
        <begin position="995"/>
        <end position="1028"/>
    </location>
</feature>
<sequence length="1028" mass="115090">MNEESFIYSFVARGTIVLCEYTEFTGNFAAIASHCLHKLPSSNNNNFTYICDHHTFIFILQDCYAYCVVAKECVSKHISIAFLERVKADFNIRYGGGKADTASAKSLNKEFGPVMKEHMKYIINHAEEIEKLIQVKAQVSEVKSIMLENIDKALDRGENLTILAHKTETLHSEVDTAHANEVVNCVDEQAGEQSLGQEISDVFGDPELFPRVGKEYQVEIPHLIYESGYSWFQNNLHQAESTVSTVHKFRVGLPIPIIWIKDEVENRKLESLKYASKSTEVTNKIDSSNLECTKETNVNRESKIERHEKHRKKSHFMVPGSASDNWNEIEEASFILGLYIFGKNLIQVRRFVGNKNMGDILSFYYGKFYKSDRYQRWSGCRKVKSRKCIHGQKIFTGPRQQELLSRLQPNASEECRDKLLELSKTFVEGEIHLEEYVLTLKDLVGLEALVEAVGVGKGKKDLTGLAVDSVKSTQAPPVRSEIPLGKACSMLTPAEIVKFLTGGFRLSKARTSDLFWEAVWPRLLARGWHSEQPCSYNYAIAAKHSLVFLIPGVKKFSRKLVKGNHYFDSVSDVLGKVASDPELIELETVADNDCTTKEGNVMDRENSPDQQRHCYLKVKTPTRSIDVMEFTVVDTSLASEKTTKVRELRSLPAGVLKASTYVSDSDGSDTSEEEANESESVNTVCFERGKTDISKASKLNIDRGISSFFNGLENNPSKEEITMSSMGSSSLPTSSKHQKTDLLTNTQKRDSLKCQLLQGMVSDNKNDIVPVTKRRRRSTTRSRAKQISDTVKIFAVPRVKVEEASFFHNNSKSSENVTANFFVAPRVKQEKANYCTGNAEFSGNALTLEIPPPKNDTLLEPQSISSSIISRKSVDVTGSSGTKDHGEKPQLRPMIDLNLPVLPEVGAEEAFVSEILQNNTSKELDECSVGTICKPVDDSDNQLDMNTRRRSRRNRPPTTKVLEAYASGYLDIKEKKRSRDYLQDSLIPRPSQCTYRKVEGSRGGDGAGFKKEEGSNGVCIGNSNGLEV</sequence>
<dbReference type="Pfam" id="PF25826">
    <property type="entry name" value="DUF7952"/>
    <property type="match status" value="1"/>
</dbReference>
<evidence type="ECO:0000256" key="1">
    <source>
        <dbReference type="ARBA" id="ARBA00004123"/>
    </source>
</evidence>
<evidence type="ECO:0000259" key="16">
    <source>
        <dbReference type="PROSITE" id="PS50892"/>
    </source>
</evidence>
<evidence type="ECO:0000256" key="8">
    <source>
        <dbReference type="ARBA" id="ARBA00023136"/>
    </source>
</evidence>
<comment type="similarity">
    <text evidence="2">Belongs to the synaptobrevin family.</text>
</comment>
<keyword evidence="7" id="KW-0805">Transcription regulation</keyword>
<dbReference type="InterPro" id="IPR056067">
    <property type="entry name" value="DUF7650"/>
</dbReference>
<keyword evidence="10" id="KW-0539">Nucleus</keyword>
<keyword evidence="13" id="KW-0175">Coiled coil</keyword>
<keyword evidence="19" id="KW-1185">Reference proteome</keyword>
<comment type="function">
    <text evidence="11">Involved in the targeting and/or fusion of transport vesicles to their target membrane.</text>
</comment>
<keyword evidence="5" id="KW-0653">Protein transport</keyword>
<evidence type="ECO:0000256" key="14">
    <source>
        <dbReference type="SAM" id="MobiDB-lite"/>
    </source>
</evidence>
<dbReference type="OrthoDB" id="1634742at2759"/>
<dbReference type="InterPro" id="IPR042855">
    <property type="entry name" value="V_SNARE_CC"/>
</dbReference>
<dbReference type="PROSITE" id="PS51293">
    <property type="entry name" value="SANT"/>
    <property type="match status" value="1"/>
</dbReference>
<feature type="domain" description="SANT" evidence="17">
    <location>
        <begin position="321"/>
        <end position="373"/>
    </location>
</feature>
<dbReference type="SUPFAM" id="SSF64356">
    <property type="entry name" value="SNARE-like"/>
    <property type="match status" value="1"/>
</dbReference>
<dbReference type="CDD" id="cd15843">
    <property type="entry name" value="R-SNARE"/>
    <property type="match status" value="1"/>
</dbReference>
<dbReference type="Gene3D" id="3.30.450.50">
    <property type="entry name" value="Longin domain"/>
    <property type="match status" value="1"/>
</dbReference>
<dbReference type="GO" id="GO:0012505">
    <property type="term" value="C:endomembrane system"/>
    <property type="evidence" value="ECO:0007669"/>
    <property type="project" value="UniProtKB-SubCell"/>
</dbReference>
<dbReference type="FunFam" id="3.30.450.50:FF:000014">
    <property type="entry name" value="vesicle-associated membrane protein 727"/>
    <property type="match status" value="1"/>
</dbReference>
<feature type="compositionally biased region" description="Basic and acidic residues" evidence="14">
    <location>
        <begin position="996"/>
        <end position="1014"/>
    </location>
</feature>
<name>A0A6A4Q6X4_LUPAL</name>
<dbReference type="SUPFAM" id="SSF46689">
    <property type="entry name" value="Homeodomain-like"/>
    <property type="match status" value="1"/>
</dbReference>
<dbReference type="InterPro" id="IPR010908">
    <property type="entry name" value="Longin_dom"/>
</dbReference>
<dbReference type="Gene3D" id="1.20.5.110">
    <property type="match status" value="1"/>
</dbReference>
<dbReference type="FunFam" id="1.10.10.60:FF:000374">
    <property type="entry name" value="Arginine-glutamic acid dipeptide repeat protein"/>
    <property type="match status" value="1"/>
</dbReference>
<proteinExistence type="inferred from homology"/>
<dbReference type="GO" id="GO:0016020">
    <property type="term" value="C:membrane"/>
    <property type="evidence" value="ECO:0007669"/>
    <property type="project" value="InterPro"/>
</dbReference>